<organism evidence="2 3">
    <name type="scientific">Desulfobacter latus</name>
    <dbReference type="NCBI Taxonomy" id="2292"/>
    <lineage>
        <taxon>Bacteria</taxon>
        <taxon>Pseudomonadati</taxon>
        <taxon>Thermodesulfobacteriota</taxon>
        <taxon>Desulfobacteria</taxon>
        <taxon>Desulfobacterales</taxon>
        <taxon>Desulfobacteraceae</taxon>
        <taxon>Desulfobacter</taxon>
    </lineage>
</organism>
<dbReference type="GO" id="GO:0003676">
    <property type="term" value="F:nucleic acid binding"/>
    <property type="evidence" value="ECO:0007669"/>
    <property type="project" value="InterPro"/>
</dbReference>
<dbReference type="PANTHER" id="PTHR38462">
    <property type="entry name" value="EXONUCLEASE-LIKE PROTEIN"/>
    <property type="match status" value="1"/>
</dbReference>
<protein>
    <submittedName>
        <fullName evidence="2">Ribonuclease H-like domain-containing protein</fullName>
    </submittedName>
</protein>
<dbReference type="Pfam" id="PF13482">
    <property type="entry name" value="RNase_H_2"/>
    <property type="match status" value="1"/>
</dbReference>
<gene>
    <name evidence="2" type="ORF">HXW94_09690</name>
</gene>
<evidence type="ECO:0000259" key="1">
    <source>
        <dbReference type="Pfam" id="PF13482"/>
    </source>
</evidence>
<dbReference type="InterPro" id="IPR036397">
    <property type="entry name" value="RNaseH_sf"/>
</dbReference>
<dbReference type="SUPFAM" id="SSF53098">
    <property type="entry name" value="Ribonuclease H-like"/>
    <property type="match status" value="1"/>
</dbReference>
<dbReference type="Gene3D" id="3.30.420.10">
    <property type="entry name" value="Ribonuclease H-like superfamily/Ribonuclease H"/>
    <property type="match status" value="1"/>
</dbReference>
<dbReference type="PANTHER" id="PTHR38462:SF1">
    <property type="entry name" value="YPRB RIBONUCLEASE H-LIKE DOMAIN-CONTAINING PROTEIN"/>
    <property type="match status" value="1"/>
</dbReference>
<name>A0A850T804_9BACT</name>
<dbReference type="AlphaFoldDB" id="A0A850T804"/>
<evidence type="ECO:0000313" key="2">
    <source>
        <dbReference type="EMBL" id="NWH05255.1"/>
    </source>
</evidence>
<feature type="domain" description="YprB ribonuclease H-like" evidence="1">
    <location>
        <begin position="89"/>
        <end position="233"/>
    </location>
</feature>
<reference evidence="2 3" key="1">
    <citation type="submission" date="2020-06" db="EMBL/GenBank/DDBJ databases">
        <title>High-quality draft genome of sulfate reducer Desulfobacter latus type strain AcrS2 isolated from marine sediment.</title>
        <authorList>
            <person name="Hoppe M."/>
            <person name="Larsen C.K."/>
            <person name="Marshall I.P.G."/>
            <person name="Schramm A."/>
            <person name="Marietou A.G."/>
        </authorList>
    </citation>
    <scope>NUCLEOTIDE SEQUENCE [LARGE SCALE GENOMIC DNA]</scope>
    <source>
        <strain evidence="2 3">AcRS2</strain>
    </source>
</reference>
<dbReference type="InterPro" id="IPR038720">
    <property type="entry name" value="YprB_RNase_H-like_dom"/>
</dbReference>
<proteinExistence type="predicted"/>
<dbReference type="InterPro" id="IPR012337">
    <property type="entry name" value="RNaseH-like_sf"/>
</dbReference>
<dbReference type="EMBL" id="JACADJ010000028">
    <property type="protein sequence ID" value="NWH05255.1"/>
    <property type="molecule type" value="Genomic_DNA"/>
</dbReference>
<sequence>MLTCSFSCFTGLSSASEKKLWELGCLAWDQFEYLPEKTFSPKKMNNIRWQIDQATIALKAGMPDYFLNRFANPDKIRVLEKFQKESAVIDIETTGLTQDSEITSIAVLKHGKIFTYVKDINLSNFLESLKDINLIITFNGTRFDLPFIKKSFKIDLPIPHLDLLPVLKQLGYVGGQKKCEAALGLKRRFSTGLDGRAAVSLWKSWQRHQIQSDLKHLIFYNAEDVFMLEKLTVQSYNLAMKKFPISMKIKSSISDKMLTKGHIVNFVL</sequence>
<keyword evidence="3" id="KW-1185">Reference proteome</keyword>
<comment type="caution">
    <text evidence="2">The sequence shown here is derived from an EMBL/GenBank/DDBJ whole genome shotgun (WGS) entry which is preliminary data.</text>
</comment>
<evidence type="ECO:0000313" key="3">
    <source>
        <dbReference type="Proteomes" id="UP000553343"/>
    </source>
</evidence>
<dbReference type="Proteomes" id="UP000553343">
    <property type="component" value="Unassembled WGS sequence"/>
</dbReference>
<accession>A0A850T804</accession>
<dbReference type="RefSeq" id="WP_178366711.1">
    <property type="nucleotide sequence ID" value="NZ_JACADJ010000028.1"/>
</dbReference>